<comment type="caution">
    <text evidence="1">The sequence shown here is derived from an EMBL/GenBank/DDBJ whole genome shotgun (WGS) entry which is preliminary data.</text>
</comment>
<protein>
    <submittedName>
        <fullName evidence="1">Uncharacterized protein</fullName>
    </submittedName>
</protein>
<accession>A0A919BVW9</accession>
<proteinExistence type="predicted"/>
<evidence type="ECO:0000313" key="1">
    <source>
        <dbReference type="EMBL" id="GHG25539.1"/>
    </source>
</evidence>
<name>A0A919BVW9_STRFL</name>
<organism evidence="1 2">
    <name type="scientific">Streptomyces filamentosus</name>
    <name type="common">Streptomyces roseosporus</name>
    <dbReference type="NCBI Taxonomy" id="67294"/>
    <lineage>
        <taxon>Bacteria</taxon>
        <taxon>Bacillati</taxon>
        <taxon>Actinomycetota</taxon>
        <taxon>Actinomycetes</taxon>
        <taxon>Kitasatosporales</taxon>
        <taxon>Streptomycetaceae</taxon>
        <taxon>Streptomyces</taxon>
    </lineage>
</organism>
<reference evidence="1" key="1">
    <citation type="journal article" date="2014" name="Int. J. Syst. Evol. Microbiol.">
        <title>Complete genome sequence of Corynebacterium casei LMG S-19264T (=DSM 44701T), isolated from a smear-ripened cheese.</title>
        <authorList>
            <consortium name="US DOE Joint Genome Institute (JGI-PGF)"/>
            <person name="Walter F."/>
            <person name="Albersmeier A."/>
            <person name="Kalinowski J."/>
            <person name="Ruckert C."/>
        </authorList>
    </citation>
    <scope>NUCLEOTIDE SEQUENCE</scope>
    <source>
        <strain evidence="1">JCM 4122</strain>
    </source>
</reference>
<evidence type="ECO:0000313" key="2">
    <source>
        <dbReference type="Proteomes" id="UP000632849"/>
    </source>
</evidence>
<dbReference type="RefSeq" id="WP_190044489.1">
    <property type="nucleotide sequence ID" value="NZ_BNBE01000004.1"/>
</dbReference>
<sequence length="215" mass="23022">MTDAVTWLAAPRSVAFGGYFVVLARGLSPDGLAHRLAEAVRYGDGHVVEEAGEHTGASLLELMDDEYGDPLDGLGLRLGRTGEWAYAIGYGGWQGEFEVAAGISRGGADVFLLEYEEENGKPVPPRFARFRDGRLRAACNLHLDPTWGYRGVEGDPAEAGRLEEAFAAAGLPDPGRPRDEVHHLALGVVGEFFGLSLPRRAVLAEALQAVLLEPA</sequence>
<dbReference type="EMBL" id="BNBE01000004">
    <property type="protein sequence ID" value="GHG25539.1"/>
    <property type="molecule type" value="Genomic_DNA"/>
</dbReference>
<dbReference type="Proteomes" id="UP000632849">
    <property type="component" value="Unassembled WGS sequence"/>
</dbReference>
<keyword evidence="2" id="KW-1185">Reference proteome</keyword>
<reference evidence="1" key="2">
    <citation type="submission" date="2020-09" db="EMBL/GenBank/DDBJ databases">
        <authorList>
            <person name="Sun Q."/>
            <person name="Ohkuma M."/>
        </authorList>
    </citation>
    <scope>NUCLEOTIDE SEQUENCE</scope>
    <source>
        <strain evidence="1">JCM 4122</strain>
    </source>
</reference>
<dbReference type="AlphaFoldDB" id="A0A919BVW9"/>
<gene>
    <name evidence="1" type="ORF">GCM10017667_72030</name>
</gene>